<accession>A0ABW0ETI3</accession>
<feature type="signal peptide" evidence="1">
    <location>
        <begin position="1"/>
        <end position="22"/>
    </location>
</feature>
<protein>
    <submittedName>
        <fullName evidence="4">Penicillin-binding transpeptidase domain-containing protein</fullName>
    </submittedName>
</protein>
<feature type="domain" description="NTF2-like N-terminal transpeptidase" evidence="3">
    <location>
        <begin position="32"/>
        <end position="141"/>
    </location>
</feature>
<feature type="chain" id="PRO_5045456782" evidence="1">
    <location>
        <begin position="23"/>
        <end position="599"/>
    </location>
</feature>
<dbReference type="InterPro" id="IPR007887">
    <property type="entry name" value="MecA_N"/>
</dbReference>
<gene>
    <name evidence="4" type="ORF">ACFPM7_20045</name>
</gene>
<evidence type="ECO:0000313" key="5">
    <source>
        <dbReference type="Proteomes" id="UP001596157"/>
    </source>
</evidence>
<dbReference type="Proteomes" id="UP001596157">
    <property type="component" value="Unassembled WGS sequence"/>
</dbReference>
<dbReference type="EMBL" id="JBHSKF010000010">
    <property type="protein sequence ID" value="MFC5289350.1"/>
    <property type="molecule type" value="Genomic_DNA"/>
</dbReference>
<evidence type="ECO:0000259" key="2">
    <source>
        <dbReference type="Pfam" id="PF00905"/>
    </source>
</evidence>
<keyword evidence="5" id="KW-1185">Reference proteome</keyword>
<dbReference type="PANTHER" id="PTHR30627:SF24">
    <property type="entry name" value="PENICILLIN-BINDING PROTEIN 4B"/>
    <property type="match status" value="1"/>
</dbReference>
<dbReference type="InterPro" id="IPR012338">
    <property type="entry name" value="Beta-lactam/transpept-like"/>
</dbReference>
<reference evidence="5" key="1">
    <citation type="journal article" date="2019" name="Int. J. Syst. Evol. Microbiol.">
        <title>The Global Catalogue of Microorganisms (GCM) 10K type strain sequencing project: providing services to taxonomists for standard genome sequencing and annotation.</title>
        <authorList>
            <consortium name="The Broad Institute Genomics Platform"/>
            <consortium name="The Broad Institute Genome Sequencing Center for Infectious Disease"/>
            <person name="Wu L."/>
            <person name="Ma J."/>
        </authorList>
    </citation>
    <scope>NUCLEOTIDE SEQUENCE [LARGE SCALE GENOMIC DNA]</scope>
    <source>
        <strain evidence="5">CCUG 59778</strain>
    </source>
</reference>
<name>A0ABW0ETI3_9PSEU</name>
<evidence type="ECO:0000313" key="4">
    <source>
        <dbReference type="EMBL" id="MFC5289350.1"/>
    </source>
</evidence>
<dbReference type="SUPFAM" id="SSF56601">
    <property type="entry name" value="beta-lactamase/transpeptidase-like"/>
    <property type="match status" value="1"/>
</dbReference>
<feature type="domain" description="Penicillin-binding protein transpeptidase" evidence="2">
    <location>
        <begin position="325"/>
        <end position="587"/>
    </location>
</feature>
<comment type="caution">
    <text evidence="4">The sequence shown here is derived from an EMBL/GenBank/DDBJ whole genome shotgun (WGS) entry which is preliminary data.</text>
</comment>
<dbReference type="SUPFAM" id="SSF56519">
    <property type="entry name" value="Penicillin binding protein dimerisation domain"/>
    <property type="match status" value="1"/>
</dbReference>
<keyword evidence="1" id="KW-0732">Signal</keyword>
<evidence type="ECO:0000259" key="3">
    <source>
        <dbReference type="Pfam" id="PF05223"/>
    </source>
</evidence>
<dbReference type="InterPro" id="IPR036138">
    <property type="entry name" value="PBP_dimer_sf"/>
</dbReference>
<evidence type="ECO:0000256" key="1">
    <source>
        <dbReference type="SAM" id="SignalP"/>
    </source>
</evidence>
<dbReference type="Gene3D" id="3.40.710.10">
    <property type="entry name" value="DD-peptidase/beta-lactamase superfamily"/>
    <property type="match status" value="1"/>
</dbReference>
<organism evidence="4 5">
    <name type="scientific">Actinokineospora guangxiensis</name>
    <dbReference type="NCBI Taxonomy" id="1490288"/>
    <lineage>
        <taxon>Bacteria</taxon>
        <taxon>Bacillati</taxon>
        <taxon>Actinomycetota</taxon>
        <taxon>Actinomycetes</taxon>
        <taxon>Pseudonocardiales</taxon>
        <taxon>Pseudonocardiaceae</taxon>
        <taxon>Actinokineospora</taxon>
    </lineage>
</organism>
<dbReference type="Gene3D" id="3.90.1310.10">
    <property type="entry name" value="Penicillin-binding protein 2a (Domain 2)"/>
    <property type="match status" value="1"/>
</dbReference>
<dbReference type="InterPro" id="IPR050515">
    <property type="entry name" value="Beta-lactam/transpept"/>
</dbReference>
<dbReference type="Pfam" id="PF00905">
    <property type="entry name" value="Transpeptidase"/>
    <property type="match status" value="1"/>
</dbReference>
<dbReference type="Pfam" id="PF05223">
    <property type="entry name" value="MecA_N"/>
    <property type="match status" value="1"/>
</dbReference>
<dbReference type="PANTHER" id="PTHR30627">
    <property type="entry name" value="PEPTIDOGLYCAN D,D-TRANSPEPTIDASE"/>
    <property type="match status" value="1"/>
</dbReference>
<dbReference type="RefSeq" id="WP_378249193.1">
    <property type="nucleotide sequence ID" value="NZ_JBHSKF010000010.1"/>
</dbReference>
<sequence length="599" mass="62475">MRTLRRPTALAAALIVALPLSGCGIFGEDSGPRDVATQFVAAFAGGDGVTAASHTDAPDSAKALMDQVRERLKPATVQASVIEVAEAGDADQTTARYSITWDLGKGRNWTYESAFELRRGDDAWRVHWAPSVLHPKLSTGQSLAVQALESPLAPVLDRDGTPLLAPIRVISVLFEKAKAGDADAVATTLATALSRFDKAITKKSILDGAAKAPAHTVVTLRETDYAQVKTAIYELPGVRFTSETRLLAPDRTFAPALVPTIRKQVEEVVSGKAGWRVHTVDSTGAEVEELFAQDAEPADAVRTVLSVKTQKAAENALKSEKNAAMLVAIQPSTGEVLAVAQNPAADKQGQLALTGRYPPGSTFKVVTAAAAIDSGLVKADTKVGCPATTTVDGRVIPNSNKFDKGTVPLHTAFAFSCNTTFADLAVKMEPGTLTGMAARLGVGVDFVIPGVTTITGAVPPAEDVVERAEDGFGQGKVVASPFGMALMTSTVASGRMLPPTLMSGASTEANMTPELVPDAVLAPVRQMMREVITGGTSTVLNRFDGLHGKTGTAQFGDGTRSHGWFVGFRGDLAFAVLVVDGGTSGRAVSATGRFLDGVG</sequence>
<proteinExistence type="predicted"/>
<dbReference type="InterPro" id="IPR001460">
    <property type="entry name" value="PCN-bd_Tpept"/>
</dbReference>